<dbReference type="Pfam" id="PF04749">
    <property type="entry name" value="PLAC8"/>
    <property type="match status" value="1"/>
</dbReference>
<protein>
    <submittedName>
        <fullName evidence="2">Plac8 onzin related protein 1</fullName>
    </submittedName>
</protein>
<dbReference type="NCBIfam" id="TIGR01571">
    <property type="entry name" value="A_thal_Cys_rich"/>
    <property type="match status" value="1"/>
</dbReference>
<dbReference type="PANTHER" id="PTHR15907">
    <property type="entry name" value="DUF614 FAMILY PROTEIN-RELATED"/>
    <property type="match status" value="1"/>
</dbReference>
<proteinExistence type="inferred from homology"/>
<accession>A0A8C1TK76</accession>
<name>A0A8C1TK76_CYPCA</name>
<dbReference type="InterPro" id="IPR006461">
    <property type="entry name" value="PLAC_motif_containing"/>
</dbReference>
<reference evidence="2" key="1">
    <citation type="submission" date="2025-08" db="UniProtKB">
        <authorList>
            <consortium name="Ensembl"/>
        </authorList>
    </citation>
    <scope>IDENTIFICATION</scope>
</reference>
<evidence type="ECO:0000256" key="1">
    <source>
        <dbReference type="ARBA" id="ARBA00009024"/>
    </source>
</evidence>
<dbReference type="Ensembl" id="ENSCCRT00015024844.1">
    <property type="protein sequence ID" value="ENSCCRP00015023963.1"/>
    <property type="gene ID" value="ENSCCRG00015010241.1"/>
</dbReference>
<dbReference type="Proteomes" id="UP000694700">
    <property type="component" value="Unplaced"/>
</dbReference>
<sequence length="179" mass="20555">MTRLLFVLTRKKKKKKKREERKKKKNRSPFEVGFIFHCRPPLHHISGVQTESKVMAVHSQTTTIVTSQHVSSGTWTTGICDCCSDMSTCCCALWCFPCMQCQTVSQFGWCFCMPLLDCCMVVSCCLRQKMREQYNIHGSCCDDFCTICCCYPCAWCQMSREIKIRAHSGTVVTQQITRS</sequence>
<evidence type="ECO:0000313" key="3">
    <source>
        <dbReference type="Proteomes" id="UP000694700"/>
    </source>
</evidence>
<comment type="similarity">
    <text evidence="1">Belongs to the cornifelin family.</text>
</comment>
<dbReference type="AlphaFoldDB" id="A0A8C1TK76"/>
<organism evidence="2 3">
    <name type="scientific">Cyprinus carpio</name>
    <name type="common">Common carp</name>
    <dbReference type="NCBI Taxonomy" id="7962"/>
    <lineage>
        <taxon>Eukaryota</taxon>
        <taxon>Metazoa</taxon>
        <taxon>Chordata</taxon>
        <taxon>Craniata</taxon>
        <taxon>Vertebrata</taxon>
        <taxon>Euteleostomi</taxon>
        <taxon>Actinopterygii</taxon>
        <taxon>Neopterygii</taxon>
        <taxon>Teleostei</taxon>
        <taxon>Ostariophysi</taxon>
        <taxon>Cypriniformes</taxon>
        <taxon>Cyprinidae</taxon>
        <taxon>Cyprininae</taxon>
        <taxon>Cyprinus</taxon>
    </lineage>
</organism>
<evidence type="ECO:0000313" key="2">
    <source>
        <dbReference type="Ensembl" id="ENSCCRP00015023963.1"/>
    </source>
</evidence>